<dbReference type="EMBL" id="PPCV01000008">
    <property type="protein sequence ID" value="RXW31483.1"/>
    <property type="molecule type" value="Genomic_DNA"/>
</dbReference>
<name>A0A4Q2EEU1_9ACTN</name>
<accession>A0A4Q2EEU1</accession>
<reference evidence="1 2" key="1">
    <citation type="submission" date="2018-01" db="EMBL/GenBank/DDBJ databases">
        <title>Lactibacter flavus gen. nov., sp. nov., a novel bacterium of the family Propionibacteriaceae isolated from raw milk and dairy products.</title>
        <authorList>
            <person name="Wenning M."/>
            <person name="Breitenwieser F."/>
            <person name="Huptas C."/>
            <person name="von Neubeck M."/>
            <person name="Busse H.-J."/>
            <person name="Scherer S."/>
        </authorList>
    </citation>
    <scope>NUCLEOTIDE SEQUENCE [LARGE SCALE GENOMIC DNA]</scope>
    <source>
        <strain evidence="1 2">VG341</strain>
    </source>
</reference>
<gene>
    <name evidence="1" type="ORF">C1706_11425</name>
</gene>
<protein>
    <submittedName>
        <fullName evidence="1">Uncharacterized protein</fullName>
    </submittedName>
</protein>
<comment type="caution">
    <text evidence="1">The sequence shown here is derived from an EMBL/GenBank/DDBJ whole genome shotgun (WGS) entry which is preliminary data.</text>
</comment>
<proteinExistence type="predicted"/>
<keyword evidence="2" id="KW-1185">Reference proteome</keyword>
<dbReference type="RefSeq" id="WP_129459368.1">
    <property type="nucleotide sequence ID" value="NZ_PPCV01000008.1"/>
</dbReference>
<sequence>MKADPILEVISSRRPEGVVVYSLTRKKRRSILVALVDEIVSGGALDTTMDIADAVSTRHVLVADGRHGTILGVRGDQVVEELPVPG</sequence>
<dbReference type="AlphaFoldDB" id="A0A4Q2EEU1"/>
<organism evidence="1 2">
    <name type="scientific">Propioniciclava flava</name>
    <dbReference type="NCBI Taxonomy" id="2072026"/>
    <lineage>
        <taxon>Bacteria</taxon>
        <taxon>Bacillati</taxon>
        <taxon>Actinomycetota</taxon>
        <taxon>Actinomycetes</taxon>
        <taxon>Propionibacteriales</taxon>
        <taxon>Propionibacteriaceae</taxon>
        <taxon>Propioniciclava</taxon>
    </lineage>
</organism>
<dbReference type="Proteomes" id="UP000290624">
    <property type="component" value="Unassembled WGS sequence"/>
</dbReference>
<evidence type="ECO:0000313" key="1">
    <source>
        <dbReference type="EMBL" id="RXW31483.1"/>
    </source>
</evidence>
<evidence type="ECO:0000313" key="2">
    <source>
        <dbReference type="Proteomes" id="UP000290624"/>
    </source>
</evidence>